<dbReference type="AlphaFoldDB" id="H8H2E2"/>
<reference evidence="1 2" key="1">
    <citation type="journal article" date="2012" name="PLoS ONE">
        <title>Genome sequence and transcriptome analysis of the radioresistant bacterium Deinococcus gobiensis: insights into the extreme environmental adaptations.</title>
        <authorList>
            <person name="Yuan M."/>
            <person name="Chen M."/>
            <person name="Zhang W."/>
            <person name="Lu W."/>
            <person name="Wang J."/>
            <person name="Yang M."/>
            <person name="Zhao P."/>
            <person name="Tang R."/>
            <person name="Li X."/>
            <person name="Hao Y."/>
            <person name="Zhou Z."/>
            <person name="Zhan Y."/>
            <person name="Yu H."/>
            <person name="Teng C."/>
            <person name="Yan Y."/>
            <person name="Ping S."/>
            <person name="Wang Y."/>
            <person name="Lin M."/>
        </authorList>
    </citation>
    <scope>NUCLEOTIDE SEQUENCE [LARGE SCALE GENOMIC DNA]</scope>
    <source>
        <strain evidence="2">DSM 21396 / JCM 16679 / CGMCC 1.7299 / I-0</strain>
        <plasmid evidence="1">P2</plasmid>
    </source>
</reference>
<keyword evidence="1" id="KW-0614">Plasmid</keyword>
<geneLocation type="plasmid" evidence="1 2">
    <name>P2</name>
</geneLocation>
<dbReference type="HOGENOM" id="CLU_2286872_0_0_0"/>
<keyword evidence="2" id="KW-1185">Reference proteome</keyword>
<evidence type="ECO:0000313" key="2">
    <source>
        <dbReference type="Proteomes" id="UP000007575"/>
    </source>
</evidence>
<evidence type="ECO:0000313" key="1">
    <source>
        <dbReference type="EMBL" id="AFD27689.1"/>
    </source>
</evidence>
<dbReference type="RefSeq" id="WP_014686781.1">
    <property type="nucleotide sequence ID" value="NC_017791.1"/>
</dbReference>
<dbReference type="Proteomes" id="UP000007575">
    <property type="component" value="Plasmid P2"/>
</dbReference>
<dbReference type="EMBL" id="CP002193">
    <property type="protein sequence ID" value="AFD27689.1"/>
    <property type="molecule type" value="Genomic_DNA"/>
</dbReference>
<dbReference type="KEGG" id="dgo:DGo_PB0420"/>
<organism evidence="1 2">
    <name type="scientific">Deinococcus gobiensis (strain DSM 21396 / JCM 16679 / CGMCC 1.7299 / I-0)</name>
    <dbReference type="NCBI Taxonomy" id="745776"/>
    <lineage>
        <taxon>Bacteria</taxon>
        <taxon>Thermotogati</taxon>
        <taxon>Deinococcota</taxon>
        <taxon>Deinococci</taxon>
        <taxon>Deinococcales</taxon>
        <taxon>Deinococcaceae</taxon>
        <taxon>Deinococcus</taxon>
    </lineage>
</organism>
<gene>
    <name evidence="1" type="ordered locus">DGo_PB0420</name>
</gene>
<sequence length="101" mass="11693">MIFSRESQPWTAALEACRTLQAEGASVDDVLYLLRHAGFWKVESIKALRELREMTFLEAKTLVHLSSVWEDQYIPDEQLHDEIARAIETLEHEDKYGEEGT</sequence>
<name>H8H2E2_DEIGI</name>
<proteinExistence type="predicted"/>
<accession>H8H2E2</accession>
<protein>
    <submittedName>
        <fullName evidence="1">Uncharacterized protein</fullName>
    </submittedName>
</protein>
<dbReference type="OrthoDB" id="73310at2"/>